<name>A0A7I8KV69_SPIIN</name>
<dbReference type="EMBL" id="LR746272">
    <property type="protein sequence ID" value="CAA7401700.1"/>
    <property type="molecule type" value="Genomic_DNA"/>
</dbReference>
<evidence type="ECO:0000256" key="1">
    <source>
        <dbReference type="SAM" id="MobiDB-lite"/>
    </source>
</evidence>
<feature type="region of interest" description="Disordered" evidence="1">
    <location>
        <begin position="1"/>
        <end position="120"/>
    </location>
</feature>
<feature type="compositionally biased region" description="Basic and acidic residues" evidence="1">
    <location>
        <begin position="216"/>
        <end position="230"/>
    </location>
</feature>
<feature type="compositionally biased region" description="Acidic residues" evidence="1">
    <location>
        <begin position="12"/>
        <end position="22"/>
    </location>
</feature>
<dbReference type="PANTHER" id="PTHR35321">
    <property type="entry name" value="OS02G0753200 PROTEIN"/>
    <property type="match status" value="1"/>
</dbReference>
<evidence type="ECO:0000313" key="2">
    <source>
        <dbReference type="EMBL" id="CAA7401700.1"/>
    </source>
</evidence>
<dbReference type="OrthoDB" id="543560at2759"/>
<proteinExistence type="predicted"/>
<keyword evidence="3" id="KW-1185">Reference proteome</keyword>
<gene>
    <name evidence="2" type="ORF">SI8410_09012378</name>
</gene>
<feature type="region of interest" description="Disordered" evidence="1">
    <location>
        <begin position="208"/>
        <end position="256"/>
    </location>
</feature>
<sequence length="256" mass="27826">MSLTLLQGYSSAEEEPAEEQEEGFQSSEEEGRGAPSSLSDEKGEHVPPRKNRSAAGVSNFPYGSPSLPSNSLLPSALDVFSEVSGPPDFLNNSVEALSAEPRDPHRETGRRGHVGRKLRREKDLPAGVVVEAKPQLVGIRERVRSDLDGGQAPQEGPGIVNPGEGKRVITAANPEPEDAAELLRMCIQCGVPKTYTHSRGMICPICGDRPPAEPGAVRERKGSTIKDKEKSKRMRGQSSHATWKSETEMHLRQQFD</sequence>
<protein>
    <submittedName>
        <fullName evidence="2">Uncharacterized protein</fullName>
    </submittedName>
</protein>
<dbReference type="AlphaFoldDB" id="A0A7I8KV69"/>
<organism evidence="2 3">
    <name type="scientific">Spirodela intermedia</name>
    <name type="common">Intermediate duckweed</name>
    <dbReference type="NCBI Taxonomy" id="51605"/>
    <lineage>
        <taxon>Eukaryota</taxon>
        <taxon>Viridiplantae</taxon>
        <taxon>Streptophyta</taxon>
        <taxon>Embryophyta</taxon>
        <taxon>Tracheophyta</taxon>
        <taxon>Spermatophyta</taxon>
        <taxon>Magnoliopsida</taxon>
        <taxon>Liliopsida</taxon>
        <taxon>Araceae</taxon>
        <taxon>Lemnoideae</taxon>
        <taxon>Spirodela</taxon>
    </lineage>
</organism>
<feature type="compositionally biased region" description="Polar residues" evidence="1">
    <location>
        <begin position="1"/>
        <end position="10"/>
    </location>
</feature>
<feature type="compositionally biased region" description="Basic and acidic residues" evidence="1">
    <location>
        <begin position="243"/>
        <end position="256"/>
    </location>
</feature>
<dbReference type="Proteomes" id="UP000663760">
    <property type="component" value="Chromosome 9"/>
</dbReference>
<reference evidence="2" key="1">
    <citation type="submission" date="2020-02" db="EMBL/GenBank/DDBJ databases">
        <authorList>
            <person name="Scholz U."/>
            <person name="Mascher M."/>
            <person name="Fiebig A."/>
        </authorList>
    </citation>
    <scope>NUCLEOTIDE SEQUENCE</scope>
</reference>
<accession>A0A7I8KV69</accession>
<dbReference type="PANTHER" id="PTHR35321:SF1">
    <property type="entry name" value="OS02G0753200 PROTEIN"/>
    <property type="match status" value="1"/>
</dbReference>
<evidence type="ECO:0000313" key="3">
    <source>
        <dbReference type="Proteomes" id="UP000663760"/>
    </source>
</evidence>
<feature type="compositionally biased region" description="Basic and acidic residues" evidence="1">
    <location>
        <begin position="100"/>
        <end position="110"/>
    </location>
</feature>
<feature type="compositionally biased region" description="Low complexity" evidence="1">
    <location>
        <begin position="64"/>
        <end position="75"/>
    </location>
</feature>
<dbReference type="InterPro" id="IPR040306">
    <property type="entry name" value="Os02g0753200-like"/>
</dbReference>